<evidence type="ECO:0000313" key="1">
    <source>
        <dbReference type="EMBL" id="CEG38002.1"/>
    </source>
</evidence>
<organism evidence="1 2">
    <name type="scientific">Plasmopara halstedii</name>
    <name type="common">Downy mildew of sunflower</name>
    <dbReference type="NCBI Taxonomy" id="4781"/>
    <lineage>
        <taxon>Eukaryota</taxon>
        <taxon>Sar</taxon>
        <taxon>Stramenopiles</taxon>
        <taxon>Oomycota</taxon>
        <taxon>Peronosporomycetes</taxon>
        <taxon>Peronosporales</taxon>
        <taxon>Peronosporaceae</taxon>
        <taxon>Plasmopara</taxon>
    </lineage>
</organism>
<proteinExistence type="predicted"/>
<dbReference type="RefSeq" id="XP_024574371.1">
    <property type="nucleotide sequence ID" value="XM_024723390.1"/>
</dbReference>
<dbReference type="AlphaFoldDB" id="A0A0P1ABQ9"/>
<dbReference type="Proteomes" id="UP000054928">
    <property type="component" value="Unassembled WGS sequence"/>
</dbReference>
<dbReference type="EMBL" id="CCYD01000291">
    <property type="protein sequence ID" value="CEG38002.1"/>
    <property type="molecule type" value="Genomic_DNA"/>
</dbReference>
<accession>A0A0P1ABQ9</accession>
<evidence type="ECO:0000313" key="2">
    <source>
        <dbReference type="Proteomes" id="UP000054928"/>
    </source>
</evidence>
<keyword evidence="2" id="KW-1185">Reference proteome</keyword>
<sequence length="71" mass="8237">MAENANCNPGEYVDLNRLDYVCTRAKRDYDFMIYVIRQADDLNIASHDGNLLERFEMTDIGGPEMFSLDRN</sequence>
<protein>
    <submittedName>
        <fullName evidence="1">Uncharacterized protein</fullName>
    </submittedName>
</protein>
<dbReference type="GeneID" id="36401100"/>
<name>A0A0P1ABQ9_PLAHL</name>
<reference evidence="2" key="1">
    <citation type="submission" date="2014-09" db="EMBL/GenBank/DDBJ databases">
        <authorList>
            <person name="Sharma Rahul"/>
            <person name="Thines Marco"/>
        </authorList>
    </citation>
    <scope>NUCLEOTIDE SEQUENCE [LARGE SCALE GENOMIC DNA]</scope>
</reference>